<keyword evidence="1" id="KW-0479">Metal-binding</keyword>
<dbReference type="PANTHER" id="PTHR11474">
    <property type="entry name" value="TYROSINASE FAMILY MEMBER"/>
    <property type="match status" value="1"/>
</dbReference>
<evidence type="ECO:0000256" key="4">
    <source>
        <dbReference type="SAM" id="SignalP"/>
    </source>
</evidence>
<dbReference type="PRINTS" id="PR00092">
    <property type="entry name" value="TYROSINASE"/>
</dbReference>
<comment type="caution">
    <text evidence="7">The sequence shown here is derived from an EMBL/GenBank/DDBJ whole genome shotgun (WGS) entry which is preliminary data.</text>
</comment>
<evidence type="ECO:0000256" key="2">
    <source>
        <dbReference type="ARBA" id="ARBA00023002"/>
    </source>
</evidence>
<keyword evidence="4" id="KW-0732">Signal</keyword>
<evidence type="ECO:0000259" key="6">
    <source>
        <dbReference type="PROSITE" id="PS00498"/>
    </source>
</evidence>
<protein>
    <recommendedName>
        <fullName evidence="5 6">Tyrosinase copper-binding domain-containing protein</fullName>
    </recommendedName>
</protein>
<dbReference type="PANTHER" id="PTHR11474:SF125">
    <property type="entry name" value="N-ACETYL-6-HYDROXYTRYPTOPHAN OXIDASE IVOB-RELATED"/>
    <property type="match status" value="1"/>
</dbReference>
<accession>A0AAD4CAB7</accession>
<feature type="chain" id="PRO_5042132529" description="Tyrosinase copper-binding domain-containing protein" evidence="4">
    <location>
        <begin position="22"/>
        <end position="375"/>
    </location>
</feature>
<sequence length="375" mass="41067">MLFSFSASIAVLLAALPATGGSPVSDPWDALANKALVNQIKANHGACNPRNAAVRREWGSLSKSERKHYIDAVRCLASKPPKHDRSFAPGSQNRFDDFVATHINQTWTIHGSGNFLTWHRYFTWAYEQILRKECGYNGYQPYWAWNKYADDPINSPIFDGSPISMSGNGAYVPHNDSEIAPGVFIPAGTGGGCVTSGPFKDWSVNLGPMWPSLKIPGLVAQNGTGLEYNPRCLRRDISPDAAAWTRTELVMDLFNETTILGFQNLLQGMVPTPGYLGVHSGGHFTIGGDPGGDFFTSPGDPVFYLHHAAIDRAFWTWQNMDPSSRTYVVDGGTNLPFPVNTTLDDIVDMGRALAPPETIRDLSNTMGGPFCYVYV</sequence>
<proteinExistence type="predicted"/>
<dbReference type="PROSITE" id="PS00498">
    <property type="entry name" value="TYROSINASE_2"/>
    <property type="match status" value="1"/>
</dbReference>
<dbReference type="InterPro" id="IPR002227">
    <property type="entry name" value="Tyrosinase_Cu-bd"/>
</dbReference>
<keyword evidence="3" id="KW-0186">Copper</keyword>
<evidence type="ECO:0000313" key="8">
    <source>
        <dbReference type="Proteomes" id="UP001194746"/>
    </source>
</evidence>
<dbReference type="Gene3D" id="1.10.1280.10">
    <property type="entry name" value="Di-copper center containing domain from catechol oxidase"/>
    <property type="match status" value="1"/>
</dbReference>
<organism evidence="7 8">
    <name type="scientific">Aspergillus nanangensis</name>
    <dbReference type="NCBI Taxonomy" id="2582783"/>
    <lineage>
        <taxon>Eukaryota</taxon>
        <taxon>Fungi</taxon>
        <taxon>Dikarya</taxon>
        <taxon>Ascomycota</taxon>
        <taxon>Pezizomycotina</taxon>
        <taxon>Eurotiomycetes</taxon>
        <taxon>Eurotiomycetidae</taxon>
        <taxon>Eurotiales</taxon>
        <taxon>Aspergillaceae</taxon>
        <taxon>Aspergillus</taxon>
        <taxon>Aspergillus subgen. Circumdati</taxon>
    </lineage>
</organism>
<reference evidence="7" key="1">
    <citation type="journal article" date="2019" name="Beilstein J. Org. Chem.">
        <title>Nanangenines: drimane sesquiterpenoids as the dominant metabolite cohort of a novel Australian fungus, Aspergillus nanangensis.</title>
        <authorList>
            <person name="Lacey H.J."/>
            <person name="Gilchrist C.L.M."/>
            <person name="Crombie A."/>
            <person name="Kalaitzis J.A."/>
            <person name="Vuong D."/>
            <person name="Rutledge P.J."/>
            <person name="Turner P."/>
            <person name="Pitt J.I."/>
            <person name="Lacey E."/>
            <person name="Chooi Y.H."/>
            <person name="Piggott A.M."/>
        </authorList>
    </citation>
    <scope>NUCLEOTIDE SEQUENCE</scope>
    <source>
        <strain evidence="7">MST-FP2251</strain>
    </source>
</reference>
<feature type="signal peptide" evidence="4">
    <location>
        <begin position="1"/>
        <end position="21"/>
    </location>
</feature>
<dbReference type="InterPro" id="IPR008922">
    <property type="entry name" value="Di-copper_centre_dom_sf"/>
</dbReference>
<keyword evidence="8" id="KW-1185">Reference proteome</keyword>
<feature type="domain" description="Tyrosinase copper-binding" evidence="6">
    <location>
        <begin position="300"/>
        <end position="311"/>
    </location>
</feature>
<reference evidence="7" key="2">
    <citation type="submission" date="2020-02" db="EMBL/GenBank/DDBJ databases">
        <authorList>
            <person name="Gilchrist C.L.M."/>
            <person name="Chooi Y.-H."/>
        </authorList>
    </citation>
    <scope>NUCLEOTIDE SEQUENCE</scope>
    <source>
        <strain evidence="7">MST-FP2251</strain>
    </source>
</reference>
<dbReference type="GO" id="GO:0016491">
    <property type="term" value="F:oxidoreductase activity"/>
    <property type="evidence" value="ECO:0007669"/>
    <property type="project" value="UniProtKB-KW"/>
</dbReference>
<keyword evidence="2" id="KW-0560">Oxidoreductase</keyword>
<dbReference type="EMBL" id="VCAU01000219">
    <property type="protein sequence ID" value="KAF9882780.1"/>
    <property type="molecule type" value="Genomic_DNA"/>
</dbReference>
<feature type="domain" description="Tyrosinase copper-binding" evidence="5">
    <location>
        <begin position="110"/>
        <end position="127"/>
    </location>
</feature>
<evidence type="ECO:0000256" key="1">
    <source>
        <dbReference type="ARBA" id="ARBA00022723"/>
    </source>
</evidence>
<dbReference type="SUPFAM" id="SSF48056">
    <property type="entry name" value="Di-copper centre-containing domain"/>
    <property type="match status" value="1"/>
</dbReference>
<dbReference type="AlphaFoldDB" id="A0AAD4CAB7"/>
<dbReference type="Proteomes" id="UP001194746">
    <property type="component" value="Unassembled WGS sequence"/>
</dbReference>
<dbReference type="InterPro" id="IPR050316">
    <property type="entry name" value="Tyrosinase/Hemocyanin"/>
</dbReference>
<gene>
    <name evidence="7" type="ORF">FE257_005169</name>
</gene>
<name>A0AAD4CAB7_ASPNN</name>
<dbReference type="PROSITE" id="PS00497">
    <property type="entry name" value="TYROSINASE_1"/>
    <property type="match status" value="1"/>
</dbReference>
<evidence type="ECO:0000259" key="5">
    <source>
        <dbReference type="PROSITE" id="PS00497"/>
    </source>
</evidence>
<dbReference type="Pfam" id="PF00264">
    <property type="entry name" value="Tyrosinase"/>
    <property type="match status" value="1"/>
</dbReference>
<evidence type="ECO:0000256" key="3">
    <source>
        <dbReference type="ARBA" id="ARBA00023008"/>
    </source>
</evidence>
<evidence type="ECO:0000313" key="7">
    <source>
        <dbReference type="EMBL" id="KAF9882780.1"/>
    </source>
</evidence>
<dbReference type="GO" id="GO:0046872">
    <property type="term" value="F:metal ion binding"/>
    <property type="evidence" value="ECO:0007669"/>
    <property type="project" value="UniProtKB-KW"/>
</dbReference>